<dbReference type="PANTHER" id="PTHR30572">
    <property type="entry name" value="MEMBRANE COMPONENT OF TRANSPORTER-RELATED"/>
    <property type="match status" value="1"/>
</dbReference>
<feature type="transmembrane region" description="Helical" evidence="7">
    <location>
        <begin position="342"/>
        <end position="364"/>
    </location>
</feature>
<comment type="similarity">
    <text evidence="6">Belongs to the ABC-4 integral membrane protein family.</text>
</comment>
<comment type="subcellular location">
    <subcellularLocation>
        <location evidence="1">Cell membrane</location>
        <topology evidence="1">Multi-pass membrane protein</topology>
    </subcellularLocation>
</comment>
<evidence type="ECO:0000259" key="8">
    <source>
        <dbReference type="Pfam" id="PF02687"/>
    </source>
</evidence>
<dbReference type="GO" id="GO:0005886">
    <property type="term" value="C:plasma membrane"/>
    <property type="evidence" value="ECO:0007669"/>
    <property type="project" value="UniProtKB-SubCell"/>
</dbReference>
<feature type="transmembrane region" description="Helical" evidence="7">
    <location>
        <begin position="425"/>
        <end position="450"/>
    </location>
</feature>
<dbReference type="GO" id="GO:0022857">
    <property type="term" value="F:transmembrane transporter activity"/>
    <property type="evidence" value="ECO:0007669"/>
    <property type="project" value="TreeGrafter"/>
</dbReference>
<keyword evidence="2" id="KW-1003">Cell membrane</keyword>
<dbReference type="PANTHER" id="PTHR30572:SF4">
    <property type="entry name" value="ABC TRANSPORTER PERMEASE YTRF"/>
    <property type="match status" value="1"/>
</dbReference>
<keyword evidence="5 7" id="KW-0472">Membrane</keyword>
<dbReference type="Proteomes" id="UP001153328">
    <property type="component" value="Unassembled WGS sequence"/>
</dbReference>
<feature type="domain" description="ABC3 transporter permease C-terminal" evidence="8">
    <location>
        <begin position="981"/>
        <end position="1093"/>
    </location>
</feature>
<evidence type="ECO:0000256" key="4">
    <source>
        <dbReference type="ARBA" id="ARBA00022989"/>
    </source>
</evidence>
<keyword evidence="4 7" id="KW-1133">Transmembrane helix</keyword>
<evidence type="ECO:0000256" key="3">
    <source>
        <dbReference type="ARBA" id="ARBA00022692"/>
    </source>
</evidence>
<feature type="transmembrane region" description="Helical" evidence="7">
    <location>
        <begin position="470"/>
        <end position="493"/>
    </location>
</feature>
<evidence type="ECO:0000256" key="1">
    <source>
        <dbReference type="ARBA" id="ARBA00004651"/>
    </source>
</evidence>
<gene>
    <name evidence="9" type="ORF">SBRY_20253</name>
</gene>
<feature type="transmembrane region" description="Helical" evidence="7">
    <location>
        <begin position="976"/>
        <end position="1000"/>
    </location>
</feature>
<name>A0A9W4GY15_9ACTN</name>
<keyword evidence="10" id="KW-1185">Reference proteome</keyword>
<feature type="transmembrane region" description="Helical" evidence="7">
    <location>
        <begin position="1076"/>
        <end position="1096"/>
    </location>
</feature>
<feature type="transmembrane region" description="Helical" evidence="7">
    <location>
        <begin position="1029"/>
        <end position="1056"/>
    </location>
</feature>
<evidence type="ECO:0000313" key="9">
    <source>
        <dbReference type="EMBL" id="CAG7626351.1"/>
    </source>
</evidence>
<dbReference type="Pfam" id="PF02687">
    <property type="entry name" value="FtsX"/>
    <property type="match status" value="2"/>
</dbReference>
<dbReference type="InterPro" id="IPR003838">
    <property type="entry name" value="ABC3_permease_C"/>
</dbReference>
<proteinExistence type="inferred from homology"/>
<dbReference type="RefSeq" id="WP_205042414.1">
    <property type="nucleotide sequence ID" value="NZ_CAJVAX010000012.1"/>
</dbReference>
<organism evidence="9 10">
    <name type="scientific">Actinacidiphila bryophytorum</name>
    <dbReference type="NCBI Taxonomy" id="1436133"/>
    <lineage>
        <taxon>Bacteria</taxon>
        <taxon>Bacillati</taxon>
        <taxon>Actinomycetota</taxon>
        <taxon>Actinomycetes</taxon>
        <taxon>Kitasatosporales</taxon>
        <taxon>Streptomycetaceae</taxon>
        <taxon>Actinacidiphila</taxon>
    </lineage>
</organism>
<dbReference type="AlphaFoldDB" id="A0A9W4GY15"/>
<feature type="transmembrane region" description="Helical" evidence="7">
    <location>
        <begin position="299"/>
        <end position="321"/>
    </location>
</feature>
<dbReference type="EMBL" id="CAJVAX010000012">
    <property type="protein sequence ID" value="CAG7626351.1"/>
    <property type="molecule type" value="Genomic_DNA"/>
</dbReference>
<evidence type="ECO:0000256" key="7">
    <source>
        <dbReference type="SAM" id="Phobius"/>
    </source>
</evidence>
<evidence type="ECO:0000256" key="6">
    <source>
        <dbReference type="ARBA" id="ARBA00038076"/>
    </source>
</evidence>
<feature type="transmembrane region" description="Helical" evidence="7">
    <location>
        <begin position="527"/>
        <end position="545"/>
    </location>
</feature>
<evidence type="ECO:0000256" key="2">
    <source>
        <dbReference type="ARBA" id="ARBA00022475"/>
    </source>
</evidence>
<accession>A0A9W4GY15</accession>
<reference evidence="9" key="1">
    <citation type="submission" date="2021-06" db="EMBL/GenBank/DDBJ databases">
        <authorList>
            <person name="Arsene-Ploetze F."/>
        </authorList>
    </citation>
    <scope>NUCLEOTIDE SEQUENCE</scope>
    <source>
        <strain evidence="9">SBRY1</strain>
    </source>
</reference>
<protein>
    <submittedName>
        <fullName evidence="9">FtsX-like permease family protein</fullName>
    </submittedName>
</protein>
<sequence>MTGFVLMRVRAHRLLLAAALLTVVLTTCVLATLASYTGAIGDAALRRTLQHQAADRSTFDVKASLTGKDKAALDTAVRSRLDRAFGDLPAQVKASTRSGPYGLPLALRPASAPKNTEPDLTLLATFDRSQLALVGGHWPAPATKGAATVQAAVPESAARALHIAAGRQITLADRLGGPPLKVDITGVYRPADPASPYWQLDPLAGRGIHTLAFTTYGPLLADPGTFDSGRVAADEMSWQATGDFRKAAAGHIDTLETAVKDTTAGLRTDKATGAAQATTGLPDLLDGLRRSLLVTRSTLLIGAFQLVILAAFALLLVAQLLAEERAGETALLRARGGSRGRVARLAAGEALLLALPAAVVAPLLSGPVTHLLAGTGAMARTGVTLDGGGAGSAWLVAGAAALACALAVVVPALRSTGTTARTRRGGLPGALQAGADVGLLVIAGVAYWQLQRRASGSGALSSDKSGGLGIDPVLVAAPALCLLAGTVLVLRLLPPAARLGERRAARGSGLALALAGWQLARRPRRGAAAALLLVLAVAMGMFSIGQSASWDRSQRDQADFSVGADLRVTGMTTPPFGQAGIFTAAPGVTSAAPAARETLLLSGDKYATALVIDTTKAAGAMRIRSDLTDGRPLPALLAPLRTAPDDQGLTVDGTARQVAFQATLTAARGGRPAGAGDQPDHVSAAVVDAEGVAYDFALGDLPPDGRPHTLTLDLATAAGKGAPAGPLRLVRFESSYQVPPGPSETRQLVLTSAQVTRADGAVEPLRMPDGQSWVGSAGFDDASLGAVPGAVTPSAGSMQSGGAALLSFGYETGTFSGGGDGTFQQNGTGTFQQDTGTVRVLAGSRTPAKLTGIATDGYLRAAGAKVGDTVQVQLGNVTAPVKISSAVHALPGTADAGETDDSGALLLDLRAVNQVLAAGDTLPMQPTEWWLGTAPGAAGRAAAALRARADVDTVLDRAAAAAELRADPLGAGPQSALPAAVIAAAVLAAVGFAVGAMGAARERRTEFAVLRALGAPRRKLTRMLAAEQGLLVLVSLAVGLALGTFLTRLITPLIVLTGQATRPVPPLVIELPVGRLAELVAVLLAAPLLVLVVTAVRRGEPAAALRHQAED</sequence>
<comment type="caution">
    <text evidence="9">The sequence shown here is derived from an EMBL/GenBank/DDBJ whole genome shotgun (WGS) entry which is preliminary data.</text>
</comment>
<evidence type="ECO:0000256" key="5">
    <source>
        <dbReference type="ARBA" id="ARBA00023136"/>
    </source>
</evidence>
<dbReference type="InterPro" id="IPR050250">
    <property type="entry name" value="Macrolide_Exporter_MacB"/>
</dbReference>
<feature type="transmembrane region" description="Helical" evidence="7">
    <location>
        <begin position="393"/>
        <end position="413"/>
    </location>
</feature>
<evidence type="ECO:0000313" key="10">
    <source>
        <dbReference type="Proteomes" id="UP001153328"/>
    </source>
</evidence>
<feature type="domain" description="ABC3 transporter permease C-terminal" evidence="8">
    <location>
        <begin position="302"/>
        <end position="417"/>
    </location>
</feature>
<keyword evidence="3 7" id="KW-0812">Transmembrane</keyword>